<dbReference type="RefSeq" id="WP_400187998.1">
    <property type="nucleotide sequence ID" value="NZ_JBGORX010000004.1"/>
</dbReference>
<proteinExistence type="inferred from homology"/>
<evidence type="ECO:0000256" key="3">
    <source>
        <dbReference type="SAM" id="MobiDB-lite"/>
    </source>
</evidence>
<dbReference type="Gene3D" id="2.40.290.10">
    <property type="match status" value="1"/>
</dbReference>
<accession>A0ABW8DD70</accession>
<evidence type="ECO:0000256" key="2">
    <source>
        <dbReference type="HAMAP-Rule" id="MF_01875"/>
    </source>
</evidence>
<feature type="compositionally biased region" description="Basic residues" evidence="3">
    <location>
        <begin position="269"/>
        <end position="286"/>
    </location>
</feature>
<evidence type="ECO:0000259" key="4">
    <source>
        <dbReference type="SMART" id="SM00559"/>
    </source>
</evidence>
<comment type="caution">
    <text evidence="5">The sequence shown here is derived from an EMBL/GenBank/DDBJ whole genome shotgun (WGS) entry which is preliminary data.</text>
</comment>
<dbReference type="PANTHER" id="PTHR41251">
    <property type="entry name" value="NON-HOMOLOGOUS END JOINING PROTEIN KU"/>
    <property type="match status" value="1"/>
</dbReference>
<dbReference type="InterPro" id="IPR016194">
    <property type="entry name" value="SPOC-like_C_dom_sf"/>
</dbReference>
<keyword evidence="1 2" id="KW-0238">DNA-binding</keyword>
<evidence type="ECO:0000313" key="5">
    <source>
        <dbReference type="EMBL" id="MFJ1269175.1"/>
    </source>
</evidence>
<comment type="function">
    <text evidence="2">With LigD forms a non-homologous end joining (NHEJ) DNA repair enzyme, which repairs dsDNA breaks with reduced fidelity. Binds linear dsDNA with 5'- and 3'- overhangs but not closed circular dsDNA nor ssDNA. Recruits and stimulates the ligase activity of LigD.</text>
</comment>
<organism evidence="5 6">
    <name type="scientific">Legionella lytica</name>
    <dbReference type="NCBI Taxonomy" id="96232"/>
    <lineage>
        <taxon>Bacteria</taxon>
        <taxon>Pseudomonadati</taxon>
        <taxon>Pseudomonadota</taxon>
        <taxon>Gammaproteobacteria</taxon>
        <taxon>Legionellales</taxon>
        <taxon>Legionellaceae</taxon>
        <taxon>Legionella</taxon>
    </lineage>
</organism>
<feature type="domain" description="Ku" evidence="4">
    <location>
        <begin position="53"/>
        <end position="181"/>
    </location>
</feature>
<keyword evidence="6" id="KW-1185">Reference proteome</keyword>
<dbReference type="InterPro" id="IPR009187">
    <property type="entry name" value="Prok_Ku"/>
</dbReference>
<comment type="similarity">
    <text evidence="2">Belongs to the prokaryotic Ku family.</text>
</comment>
<dbReference type="SUPFAM" id="SSF100939">
    <property type="entry name" value="SPOC domain-like"/>
    <property type="match status" value="1"/>
</dbReference>
<gene>
    <name evidence="2" type="primary">ku</name>
    <name evidence="5" type="ORF">ACD661_11465</name>
</gene>
<keyword evidence="2" id="KW-0233">DNA recombination</keyword>
<dbReference type="NCBIfam" id="TIGR02772">
    <property type="entry name" value="Ku_bact"/>
    <property type="match status" value="1"/>
</dbReference>
<dbReference type="PANTHER" id="PTHR41251:SF1">
    <property type="entry name" value="NON-HOMOLOGOUS END JOINING PROTEIN KU"/>
    <property type="match status" value="1"/>
</dbReference>
<evidence type="ECO:0000256" key="1">
    <source>
        <dbReference type="ARBA" id="ARBA00023125"/>
    </source>
</evidence>
<feature type="region of interest" description="Disordered" evidence="3">
    <location>
        <begin position="260"/>
        <end position="286"/>
    </location>
</feature>
<dbReference type="PIRSF" id="PIRSF006493">
    <property type="entry name" value="Prok_Ku"/>
    <property type="match status" value="1"/>
</dbReference>
<name>A0ABW8DD70_9GAMM</name>
<dbReference type="InterPro" id="IPR006164">
    <property type="entry name" value="DNA_bd_Ku70/Ku80"/>
</dbReference>
<dbReference type="EMBL" id="JBGORX010000004">
    <property type="protein sequence ID" value="MFJ1269175.1"/>
    <property type="molecule type" value="Genomic_DNA"/>
</dbReference>
<dbReference type="Proteomes" id="UP001615550">
    <property type="component" value="Unassembled WGS sequence"/>
</dbReference>
<protein>
    <recommendedName>
        <fullName evidence="2">Non-homologous end joining protein Ku</fullName>
    </recommendedName>
</protein>
<evidence type="ECO:0000313" key="6">
    <source>
        <dbReference type="Proteomes" id="UP001615550"/>
    </source>
</evidence>
<comment type="subunit">
    <text evidence="2">Homodimer. Interacts with LigD.</text>
</comment>
<reference evidence="5 6" key="1">
    <citation type="submission" date="2024-08" db="EMBL/GenBank/DDBJ databases">
        <title>Draft Genome Sequence of Legionella lytica strain DSB2004, Isolated From a Fire Sprinkler System.</title>
        <authorList>
            <person name="Everhart A.D."/>
            <person name="Kidane D.T."/>
            <person name="Farone A.L."/>
            <person name="Farone M.B."/>
        </authorList>
    </citation>
    <scope>NUCLEOTIDE SEQUENCE [LARGE SCALE GENOMIC DNA]</scope>
    <source>
        <strain evidence="5 6">DSB2004</strain>
    </source>
</reference>
<sequence>MAKSIWKGEISFGLVSIPVSLVSVEENNELKFHLLDSKTQSRVRYQRVSEETGKEVPWHDIVKGWEYEKGSYLIVDEKVLEKASPDLFKLIDIEEFVDLNQIDSLYYSKPYYVQPESKNKKAYVLLREALKKSNKVGVAKVIIRTKESLSLIIPHEHALLLYLIHFADEIREEDEINVPKEELKTYKITDKEIKMAQALIKDMSHPWNPEKYQNEYRETMEKWLKKETEKLKKSGKKIPSTATQSKESVVDFISLLKESMQKKSDRAAKKTKSTGRTKQTQKKKEA</sequence>
<dbReference type="HAMAP" id="MF_01875">
    <property type="entry name" value="Prokaryotic_Ku"/>
    <property type="match status" value="1"/>
</dbReference>
<dbReference type="SMART" id="SM00559">
    <property type="entry name" value="Ku78"/>
    <property type="match status" value="1"/>
</dbReference>
<keyword evidence="2" id="KW-0234">DNA repair</keyword>
<dbReference type="Pfam" id="PF02735">
    <property type="entry name" value="Ku"/>
    <property type="match status" value="1"/>
</dbReference>
<keyword evidence="2" id="KW-0227">DNA damage</keyword>